<dbReference type="InterPro" id="IPR011604">
    <property type="entry name" value="PDDEXK-like_dom_sf"/>
</dbReference>
<dbReference type="PANTHER" id="PTHR37168">
    <property type="entry name" value="CRISPR-ASSOCIATED EXONUCLEASE CAS4"/>
    <property type="match status" value="1"/>
</dbReference>
<dbReference type="EMBL" id="LVVT01000001">
    <property type="protein sequence ID" value="TQS84649.1"/>
    <property type="molecule type" value="Genomic_DNA"/>
</dbReference>
<gene>
    <name evidence="2" type="ORF">A3207_00995</name>
</gene>
<dbReference type="PANTHER" id="PTHR37168:SF2">
    <property type="entry name" value="CRISPR-ASSOCIATED EXONUCLEASE CAS4"/>
    <property type="match status" value="1"/>
</dbReference>
<dbReference type="RefSeq" id="WP_020448806.1">
    <property type="nucleotide sequence ID" value="NZ_CAYAXV010000006.1"/>
</dbReference>
<sequence length="161" mass="19054">MVKISGTLYQYSFICERKLWLYAHGISMESDYENVKIGKIIDENAYGRNVKHILIDENANVDVLKDKIIYEVKKSSSEKEAALEQIYYYLYILKKKGIDDLNGELRIPKENYIESVFLTDEKYTEIEERMNYIIQIIDQDLPPKTKTKICKKCAYFEFCFV</sequence>
<dbReference type="AlphaFoldDB" id="A0A8J8TFG7"/>
<dbReference type="InterPro" id="IPR022765">
    <property type="entry name" value="Dna2/Cas4_DUF83"/>
</dbReference>
<proteinExistence type="predicted"/>
<evidence type="ECO:0000259" key="1">
    <source>
        <dbReference type="Pfam" id="PF01930"/>
    </source>
</evidence>
<comment type="caution">
    <text evidence="2">The sequence shown here is derived from an EMBL/GenBank/DDBJ whole genome shotgun (WGS) entry which is preliminary data.</text>
</comment>
<feature type="domain" description="DUF83" evidence="1">
    <location>
        <begin position="6"/>
        <end position="160"/>
    </location>
</feature>
<evidence type="ECO:0000313" key="2">
    <source>
        <dbReference type="EMBL" id="TQS84649.1"/>
    </source>
</evidence>
<name>A0A8J8TFG7_9ARCH</name>
<dbReference type="GeneID" id="41323339"/>
<dbReference type="OMA" id="AYREYCF"/>
<accession>A0A8J8TFG7</accession>
<dbReference type="Proteomes" id="UP000752814">
    <property type="component" value="Unassembled WGS sequence"/>
</dbReference>
<reference evidence="2" key="1">
    <citation type="submission" date="2016-03" db="EMBL/GenBank/DDBJ databases">
        <authorList>
            <person name="Borrel G."/>
            <person name="Mccann A."/>
            <person name="O'Toole P.W."/>
        </authorList>
    </citation>
    <scope>NUCLEOTIDE SEQUENCE</scope>
    <source>
        <strain evidence="2">183</strain>
    </source>
</reference>
<dbReference type="Gene3D" id="3.90.320.10">
    <property type="match status" value="1"/>
</dbReference>
<evidence type="ECO:0000313" key="3">
    <source>
        <dbReference type="Proteomes" id="UP000752814"/>
    </source>
</evidence>
<dbReference type="Pfam" id="PF01930">
    <property type="entry name" value="Cas_Cas4"/>
    <property type="match status" value="1"/>
</dbReference>
<protein>
    <recommendedName>
        <fullName evidence="1">DUF83 domain-containing protein</fullName>
    </recommendedName>
</protein>
<organism evidence="2 3">
    <name type="scientific">Candidatus Methanomassiliicoccus intestinalis</name>
    <dbReference type="NCBI Taxonomy" id="1406512"/>
    <lineage>
        <taxon>Archaea</taxon>
        <taxon>Methanobacteriati</taxon>
        <taxon>Thermoplasmatota</taxon>
        <taxon>Thermoplasmata</taxon>
        <taxon>Methanomassiliicoccales</taxon>
        <taxon>Methanomassiliicoccaceae</taxon>
        <taxon>Methanomassiliicoccus</taxon>
    </lineage>
</organism>